<feature type="region of interest" description="Disordered" evidence="3">
    <location>
        <begin position="1"/>
        <end position="45"/>
    </location>
</feature>
<keyword evidence="5" id="KW-1185">Reference proteome</keyword>
<evidence type="ECO:0000313" key="5">
    <source>
        <dbReference type="Proteomes" id="UP001276659"/>
    </source>
</evidence>
<dbReference type="Gene3D" id="3.30.70.3490">
    <property type="match status" value="1"/>
</dbReference>
<dbReference type="FunFam" id="2.40.160.120:FF:000016">
    <property type="entry name" value="Oxysterol binding protein (Orp8), putative"/>
    <property type="match status" value="1"/>
</dbReference>
<comment type="caution">
    <text evidence="4">The sequence shown here is derived from an EMBL/GenBank/DDBJ whole genome shotgun (WGS) entry which is preliminary data.</text>
</comment>
<comment type="similarity">
    <text evidence="1 2">Belongs to the OSBP family.</text>
</comment>
<evidence type="ECO:0000313" key="4">
    <source>
        <dbReference type="EMBL" id="KAK3174923.1"/>
    </source>
</evidence>
<dbReference type="Pfam" id="PF01237">
    <property type="entry name" value="Oxysterol_BP"/>
    <property type="match status" value="1"/>
</dbReference>
<evidence type="ECO:0000256" key="2">
    <source>
        <dbReference type="RuleBase" id="RU003844"/>
    </source>
</evidence>
<dbReference type="InterPro" id="IPR037239">
    <property type="entry name" value="OSBP_sf"/>
</dbReference>
<dbReference type="Gene3D" id="2.40.160.120">
    <property type="match status" value="1"/>
</dbReference>
<dbReference type="InterPro" id="IPR018494">
    <property type="entry name" value="Oxysterol-bd_CS"/>
</dbReference>
<dbReference type="EMBL" id="JASNWA010000006">
    <property type="protein sequence ID" value="KAK3174923.1"/>
    <property type="molecule type" value="Genomic_DNA"/>
</dbReference>
<dbReference type="PROSITE" id="PS01013">
    <property type="entry name" value="OSBP"/>
    <property type="match status" value="1"/>
</dbReference>
<reference evidence="4" key="1">
    <citation type="submission" date="2022-11" db="EMBL/GenBank/DDBJ databases">
        <title>Chromosomal genome sequence assembly and mating type (MAT) locus characterization of the leprose asexual lichenized fungus Lepraria neglecta (Nyl.) Erichsen.</title>
        <authorList>
            <person name="Allen J.L."/>
            <person name="Pfeffer B."/>
        </authorList>
    </citation>
    <scope>NUCLEOTIDE SEQUENCE</scope>
    <source>
        <strain evidence="4">Allen 5258</strain>
    </source>
</reference>
<feature type="compositionally biased region" description="Basic and acidic residues" evidence="3">
    <location>
        <begin position="342"/>
        <end position="358"/>
    </location>
</feature>
<dbReference type="PANTHER" id="PTHR10972:SF212">
    <property type="entry name" value="OXYSTEROL-BINDING PROTEIN-LIKE PROTEIN 1"/>
    <property type="match status" value="1"/>
</dbReference>
<feature type="compositionally biased region" description="Low complexity" evidence="3">
    <location>
        <begin position="16"/>
        <end position="38"/>
    </location>
</feature>
<feature type="region of interest" description="Disordered" evidence="3">
    <location>
        <begin position="342"/>
        <end position="376"/>
    </location>
</feature>
<dbReference type="AlphaFoldDB" id="A0AAD9ZC11"/>
<dbReference type="GO" id="GO:0005829">
    <property type="term" value="C:cytosol"/>
    <property type="evidence" value="ECO:0007669"/>
    <property type="project" value="TreeGrafter"/>
</dbReference>
<name>A0AAD9ZC11_9LECA</name>
<feature type="compositionally biased region" description="Polar residues" evidence="3">
    <location>
        <begin position="1"/>
        <end position="14"/>
    </location>
</feature>
<dbReference type="GO" id="GO:0016020">
    <property type="term" value="C:membrane"/>
    <property type="evidence" value="ECO:0007669"/>
    <property type="project" value="TreeGrafter"/>
</dbReference>
<evidence type="ECO:0000256" key="1">
    <source>
        <dbReference type="ARBA" id="ARBA00008842"/>
    </source>
</evidence>
<dbReference type="Proteomes" id="UP001276659">
    <property type="component" value="Unassembled WGS sequence"/>
</dbReference>
<gene>
    <name evidence="4" type="ORF">OEA41_002169</name>
</gene>
<dbReference type="GO" id="GO:0032934">
    <property type="term" value="F:sterol binding"/>
    <property type="evidence" value="ECO:0007669"/>
    <property type="project" value="TreeGrafter"/>
</dbReference>
<proteinExistence type="inferred from homology"/>
<dbReference type="PANTHER" id="PTHR10972">
    <property type="entry name" value="OXYSTEROL-BINDING PROTEIN-RELATED"/>
    <property type="match status" value="1"/>
</dbReference>
<evidence type="ECO:0000256" key="3">
    <source>
        <dbReference type="SAM" id="MobiDB-lite"/>
    </source>
</evidence>
<dbReference type="SUPFAM" id="SSF144000">
    <property type="entry name" value="Oxysterol-binding protein-like"/>
    <property type="match status" value="1"/>
</dbReference>
<evidence type="ECO:0008006" key="6">
    <source>
        <dbReference type="Google" id="ProtNLM"/>
    </source>
</evidence>
<sequence>MTTPSSRESSTNRAKASPAPSTATATSTGSTAETTTVSRPDAYVSEKSDDSSKLKTFLSILRNIGDSDDGLGRMLEVLRFWFTKDLCNWEVKDEIPPILGETHKESATEHIGTSNKPVRVSYLTEQTSHHPPVSAFFVDCPVKGISMRGFDQLSAKFTGTSIRVTPGAHNLGLFINVKSRGNEEYQLTHPTAHLGGMLRGSLSVTVTDQCYVICPKTKIKVIMHYQEESWLGKTQNKVNGVVYSYDPENDNKSRIRDVPEKDVLARLEGCWHDQVYYTLAGSKDPSLLIDLKPLFPLPKIIPPLEKQLPNESQRFWASVTAAIKGKQFNEATKLKQELEERQREKANQRKEKNEEWKPRFFTNAVTPHGKPDLTEDGKKALAGLQAEDYTLTESEVTGA</sequence>
<accession>A0AAD9ZC11</accession>
<dbReference type="InterPro" id="IPR000648">
    <property type="entry name" value="Oxysterol-bd"/>
</dbReference>
<organism evidence="4 5">
    <name type="scientific">Lepraria neglecta</name>
    <dbReference type="NCBI Taxonomy" id="209136"/>
    <lineage>
        <taxon>Eukaryota</taxon>
        <taxon>Fungi</taxon>
        <taxon>Dikarya</taxon>
        <taxon>Ascomycota</taxon>
        <taxon>Pezizomycotina</taxon>
        <taxon>Lecanoromycetes</taxon>
        <taxon>OSLEUM clade</taxon>
        <taxon>Lecanoromycetidae</taxon>
        <taxon>Lecanorales</taxon>
        <taxon>Lecanorineae</taxon>
        <taxon>Stereocaulaceae</taxon>
        <taxon>Lepraria</taxon>
    </lineage>
</organism>
<protein>
    <recommendedName>
        <fullName evidence="6">Oxysterol-binding protein</fullName>
    </recommendedName>
</protein>